<dbReference type="AlphaFoldDB" id="A0AAV1NX80"/>
<name>A0AAV1NX80_SCOSC</name>
<organism evidence="2 3">
    <name type="scientific">Scomber scombrus</name>
    <name type="common">Atlantic mackerel</name>
    <name type="synonym">Scomber vernalis</name>
    <dbReference type="NCBI Taxonomy" id="13677"/>
    <lineage>
        <taxon>Eukaryota</taxon>
        <taxon>Metazoa</taxon>
        <taxon>Chordata</taxon>
        <taxon>Craniata</taxon>
        <taxon>Vertebrata</taxon>
        <taxon>Euteleostomi</taxon>
        <taxon>Actinopterygii</taxon>
        <taxon>Neopterygii</taxon>
        <taxon>Teleostei</taxon>
        <taxon>Neoteleostei</taxon>
        <taxon>Acanthomorphata</taxon>
        <taxon>Pelagiaria</taxon>
        <taxon>Scombriformes</taxon>
        <taxon>Scombridae</taxon>
        <taxon>Scomber</taxon>
    </lineage>
</organism>
<feature type="compositionally biased region" description="Basic and acidic residues" evidence="1">
    <location>
        <begin position="14"/>
        <end position="26"/>
    </location>
</feature>
<feature type="compositionally biased region" description="Polar residues" evidence="1">
    <location>
        <begin position="40"/>
        <end position="52"/>
    </location>
</feature>
<gene>
    <name evidence="2" type="ORF">FSCOSCO3_A031917</name>
</gene>
<dbReference type="Proteomes" id="UP001314229">
    <property type="component" value="Unassembled WGS sequence"/>
</dbReference>
<sequence length="121" mass="13463">MKTESKRKPVTMNEAEKSERGKEELRGGQQQQRTRRKMQSGSSTAQKNTHLNSSIINPVVRFYIYSCQSASSSQGECRPTNARTCGQFPLLSHFISHARLRSVGGKRKHLEGGGGSKKKKA</sequence>
<keyword evidence="3" id="KW-1185">Reference proteome</keyword>
<protein>
    <submittedName>
        <fullName evidence="2">Uncharacterized protein</fullName>
    </submittedName>
</protein>
<evidence type="ECO:0000313" key="3">
    <source>
        <dbReference type="Proteomes" id="UP001314229"/>
    </source>
</evidence>
<feature type="region of interest" description="Disordered" evidence="1">
    <location>
        <begin position="1"/>
        <end position="52"/>
    </location>
</feature>
<reference evidence="2 3" key="1">
    <citation type="submission" date="2024-01" db="EMBL/GenBank/DDBJ databases">
        <authorList>
            <person name="Alioto T."/>
            <person name="Alioto T."/>
            <person name="Gomez Garrido J."/>
        </authorList>
    </citation>
    <scope>NUCLEOTIDE SEQUENCE [LARGE SCALE GENOMIC DNA]</scope>
</reference>
<evidence type="ECO:0000256" key="1">
    <source>
        <dbReference type="SAM" id="MobiDB-lite"/>
    </source>
</evidence>
<dbReference type="EMBL" id="CAWUFR010000060">
    <property type="protein sequence ID" value="CAK6962749.1"/>
    <property type="molecule type" value="Genomic_DNA"/>
</dbReference>
<comment type="caution">
    <text evidence="2">The sequence shown here is derived from an EMBL/GenBank/DDBJ whole genome shotgun (WGS) entry which is preliminary data.</text>
</comment>
<accession>A0AAV1NX80</accession>
<proteinExistence type="predicted"/>
<evidence type="ECO:0000313" key="2">
    <source>
        <dbReference type="EMBL" id="CAK6962749.1"/>
    </source>
</evidence>